<keyword evidence="3" id="KW-1185">Reference proteome</keyword>
<gene>
    <name evidence="2" type="ORF">HRG_09659</name>
</gene>
<comment type="caution">
    <text evidence="2">The sequence shown here is derived from an EMBL/GenBank/DDBJ whole genome shotgun (WGS) entry which is preliminary data.</text>
</comment>
<feature type="chain" id="PRO_5040405903" evidence="1">
    <location>
        <begin position="19"/>
        <end position="95"/>
    </location>
</feature>
<dbReference type="RefSeq" id="XP_044716711.1">
    <property type="nucleotide sequence ID" value="XM_044868130.1"/>
</dbReference>
<evidence type="ECO:0000313" key="2">
    <source>
        <dbReference type="EMBL" id="KAH0959198.1"/>
    </source>
</evidence>
<name>A0A9P8MP99_9HYPO</name>
<dbReference type="GeneID" id="68358788"/>
<evidence type="ECO:0000313" key="3">
    <source>
        <dbReference type="Proteomes" id="UP000824596"/>
    </source>
</evidence>
<reference evidence="2" key="1">
    <citation type="submission" date="2021-09" db="EMBL/GenBank/DDBJ databases">
        <title>A high-quality genome of the endoparasitic fungus Hirsutella rhossiliensis with a comparison of Hirsutella genomes reveals transposable elements contributing to genome size variation.</title>
        <authorList>
            <person name="Lin R."/>
            <person name="Jiao Y."/>
            <person name="Sun X."/>
            <person name="Ling J."/>
            <person name="Xie B."/>
            <person name="Cheng X."/>
        </authorList>
    </citation>
    <scope>NUCLEOTIDE SEQUENCE</scope>
    <source>
        <strain evidence="2">HR02</strain>
    </source>
</reference>
<dbReference type="EMBL" id="JAIZPD010000013">
    <property type="protein sequence ID" value="KAH0959198.1"/>
    <property type="molecule type" value="Genomic_DNA"/>
</dbReference>
<organism evidence="2 3">
    <name type="scientific">Hirsutella rhossiliensis</name>
    <dbReference type="NCBI Taxonomy" id="111463"/>
    <lineage>
        <taxon>Eukaryota</taxon>
        <taxon>Fungi</taxon>
        <taxon>Dikarya</taxon>
        <taxon>Ascomycota</taxon>
        <taxon>Pezizomycotina</taxon>
        <taxon>Sordariomycetes</taxon>
        <taxon>Hypocreomycetidae</taxon>
        <taxon>Hypocreales</taxon>
        <taxon>Ophiocordycipitaceae</taxon>
        <taxon>Hirsutella</taxon>
    </lineage>
</organism>
<dbReference type="Proteomes" id="UP000824596">
    <property type="component" value="Unassembled WGS sequence"/>
</dbReference>
<accession>A0A9P8MP99</accession>
<dbReference type="AlphaFoldDB" id="A0A9P8MP99"/>
<proteinExistence type="predicted"/>
<sequence>MKYLFALFLTCLFGCVISTPIQAGARDVQGDLFQSASELSEMEAKKVPDNRISKPNEGFLGSAVILPGLVGALGDLFKGIVTQHLPLIGGLDKRD</sequence>
<protein>
    <submittedName>
        <fullName evidence="2">Uncharacterized protein</fullName>
    </submittedName>
</protein>
<keyword evidence="1" id="KW-0732">Signal</keyword>
<evidence type="ECO:0000256" key="1">
    <source>
        <dbReference type="SAM" id="SignalP"/>
    </source>
</evidence>
<feature type="signal peptide" evidence="1">
    <location>
        <begin position="1"/>
        <end position="18"/>
    </location>
</feature>